<evidence type="ECO:0000313" key="1">
    <source>
        <dbReference type="EMBL" id="TNJ62491.1"/>
    </source>
</evidence>
<accession>A0A5C4T0C3</accession>
<dbReference type="RefSeq" id="WP_139606037.1">
    <property type="nucleotide sequence ID" value="NZ_VDCQ01000058.1"/>
</dbReference>
<dbReference type="EMBL" id="VDCQ01000058">
    <property type="protein sequence ID" value="TNJ62491.1"/>
    <property type="molecule type" value="Genomic_DNA"/>
</dbReference>
<evidence type="ECO:0000313" key="2">
    <source>
        <dbReference type="Proteomes" id="UP000307943"/>
    </source>
</evidence>
<protein>
    <recommendedName>
        <fullName evidence="3">Family 10 glycosylhydrolase</fullName>
    </recommendedName>
</protein>
<dbReference type="OrthoDB" id="43070at2"/>
<organism evidence="1 2">
    <name type="scientific">Paenibacillus hemerocallicola</name>
    <dbReference type="NCBI Taxonomy" id="1172614"/>
    <lineage>
        <taxon>Bacteria</taxon>
        <taxon>Bacillati</taxon>
        <taxon>Bacillota</taxon>
        <taxon>Bacilli</taxon>
        <taxon>Bacillales</taxon>
        <taxon>Paenibacillaceae</taxon>
        <taxon>Paenibacillus</taxon>
    </lineage>
</organism>
<evidence type="ECO:0008006" key="3">
    <source>
        <dbReference type="Google" id="ProtNLM"/>
    </source>
</evidence>
<sequence>MIDSMTVRGDRLVEIRLSDRERERLISCEASYAIEGDPWRPAAIYPDLSGDFALDGSYYVWNQAVTMGIVRLTADMEAIYWNCYLNVGTFTGNARLRLVFMTEDGEYEEERSVNLEQTGVVYLNDWSRYLGSDGVESPREGDGKWKIGKGRTGPYVGMAFHEQLPPIRIPVQVEGWYDIYFGTAGGWLRFMARAGDAPFNRVMTPHLTAGHHAGKVDQELLWTRCYLRNDWIEIAQLQETAVSHYDFGRISYMKLVPVDAPVLAGAGSEVHSGLRAENGAGADAAVPRSGELILYYEPYSYSLHGFHDGASMNGVMLEEFLRLRPTEISCQTIRIGMKSLHHSRHVERLNEAAVTDFKTTIDDPVKLVANCDILRETASYIRGRNVRLTANIGMNRPYLWNKPLSEAFVRNNPRLVKDGDLDYGDPEVLRYALLIIEEIVQDYDVDGLVFDYMRHFKNQTVESLVETISATKAYMRRKEQLTGAKLELKVRVPADQAVYYRALKICAARGDVDGIIPSNLLTSEPLPPIGHYMRLKHDTGVKVYGCIDGWKRYLASDPRAGAMLMPHSPSDIVRYVAAYDELGVDGIFVYQADELTGNPYLNKLF</sequence>
<reference evidence="1 2" key="1">
    <citation type="submission" date="2019-05" db="EMBL/GenBank/DDBJ databases">
        <title>We sequenced the genome of Paenibacillus hemerocallicola KCTC 33185 for further insight into its adaptation and study the phylogeny of Paenibacillus.</title>
        <authorList>
            <person name="Narsing Rao M.P."/>
        </authorList>
    </citation>
    <scope>NUCLEOTIDE SEQUENCE [LARGE SCALE GENOMIC DNA]</scope>
    <source>
        <strain evidence="1 2">KCTC 33185</strain>
    </source>
</reference>
<dbReference type="SUPFAM" id="SSF51445">
    <property type="entry name" value="(Trans)glycosidases"/>
    <property type="match status" value="1"/>
</dbReference>
<name>A0A5C4T0C3_9BACL</name>
<dbReference type="InterPro" id="IPR017853">
    <property type="entry name" value="GH"/>
</dbReference>
<dbReference type="Gene3D" id="3.20.20.80">
    <property type="entry name" value="Glycosidases"/>
    <property type="match status" value="1"/>
</dbReference>
<gene>
    <name evidence="1" type="ORF">FE784_30455</name>
</gene>
<comment type="caution">
    <text evidence="1">The sequence shown here is derived from an EMBL/GenBank/DDBJ whole genome shotgun (WGS) entry which is preliminary data.</text>
</comment>
<dbReference type="Proteomes" id="UP000307943">
    <property type="component" value="Unassembled WGS sequence"/>
</dbReference>
<keyword evidence="2" id="KW-1185">Reference proteome</keyword>
<dbReference type="AlphaFoldDB" id="A0A5C4T0C3"/>
<proteinExistence type="predicted"/>